<protein>
    <submittedName>
        <fullName evidence="2">Uncharacterized protein</fullName>
    </submittedName>
</protein>
<feature type="compositionally biased region" description="Low complexity" evidence="1">
    <location>
        <begin position="459"/>
        <end position="473"/>
    </location>
</feature>
<proteinExistence type="predicted"/>
<evidence type="ECO:0000313" key="2">
    <source>
        <dbReference type="EMBL" id="ORY80209.1"/>
    </source>
</evidence>
<dbReference type="OrthoDB" id="2536659at2759"/>
<sequence length="691" mass="72461">MQSPRLTSQLGELHSPPGYSTTDLATSPFAPSVLLNLVPLANSIHFQLGYLGHGPASLEGEVQVKWAAGPDTQQHRPAFAKLEVVFRGIERSPGCEAGIELAEHKTVLWGLGAAGSSSDVAQQGDGDFPPPSTPFKLELTPDLPHCIHLGSSSLDYTLTAILTHLDPSIPPLVHSAPVHLTRTSPPGSLLAGSNIASATDPPPSTAPQTISVSDPIALSVRLSRTVFRRSEPIELLVRIEVPSVEAVQELGLRLRTVSAELVRTITVGEIGAGEGQTSGGEEQVQGNGKAKTSDVEQDKASTETEEIEHVQPPSSTPPPHVTILTRSGKSARFSPTRPIVIRLLLHPPATSCCESVTQSTILHNITFSVRVTVGLLSTVSSSSSSDHHQNRDVLVSRTVFIVPDTPTPSIRSEKQREVASEATDAVPGWMPADGPVPTYHESAATARSMGEPSGSWNASGSPSPGESSASSSGLGNGKSENDTSWDDEYDGYEEISASLSTRAPPPTIDEDVSPPPPSSSSIGSPSDPSPPPPASPPPPPPEDLDLDLDLTPPPDHFGSSQHTSFSFIPLNSHAVSHSTLTNVSSSPSSTPSTTSAPASPLVLQPLYTVSTSSLSPHLDLDGTEEAPPLSPGGGMGEEGSPPPYGGGGEAPPRVRGRGKPWVLGRRKVRGRRGWEMDRLPSIRAMGMGIRV</sequence>
<feature type="compositionally biased region" description="Basic and acidic residues" evidence="1">
    <location>
        <begin position="291"/>
        <end position="302"/>
    </location>
</feature>
<evidence type="ECO:0000256" key="1">
    <source>
        <dbReference type="SAM" id="MobiDB-lite"/>
    </source>
</evidence>
<dbReference type="Proteomes" id="UP000193467">
    <property type="component" value="Unassembled WGS sequence"/>
</dbReference>
<feature type="compositionally biased region" description="Pro residues" evidence="1">
    <location>
        <begin position="503"/>
        <end position="518"/>
    </location>
</feature>
<feature type="compositionally biased region" description="Pro residues" evidence="1">
    <location>
        <begin position="527"/>
        <end position="541"/>
    </location>
</feature>
<dbReference type="EMBL" id="MCGR01000025">
    <property type="protein sequence ID" value="ORY80209.1"/>
    <property type="molecule type" value="Genomic_DNA"/>
</dbReference>
<name>A0A1Y2F8K1_9BASI</name>
<dbReference type="STRING" id="106004.A0A1Y2F8K1"/>
<dbReference type="InParanoid" id="A0A1Y2F8K1"/>
<feature type="region of interest" description="Disordered" evidence="1">
    <location>
        <begin position="613"/>
        <end position="664"/>
    </location>
</feature>
<dbReference type="PANTHER" id="PTHR45691">
    <property type="entry name" value="PROTEIN DIAPHANOUS"/>
    <property type="match status" value="1"/>
</dbReference>
<evidence type="ECO:0000313" key="3">
    <source>
        <dbReference type="Proteomes" id="UP000193467"/>
    </source>
</evidence>
<feature type="region of interest" description="Disordered" evidence="1">
    <location>
        <begin position="579"/>
        <end position="598"/>
    </location>
</feature>
<comment type="caution">
    <text evidence="2">The sequence shown here is derived from an EMBL/GenBank/DDBJ whole genome shotgun (WGS) entry which is preliminary data.</text>
</comment>
<reference evidence="2 3" key="1">
    <citation type="submission" date="2016-07" db="EMBL/GenBank/DDBJ databases">
        <title>Pervasive Adenine N6-methylation of Active Genes in Fungi.</title>
        <authorList>
            <consortium name="DOE Joint Genome Institute"/>
            <person name="Mondo S.J."/>
            <person name="Dannebaum R.O."/>
            <person name="Kuo R.C."/>
            <person name="Labutti K."/>
            <person name="Haridas S."/>
            <person name="Kuo A."/>
            <person name="Salamov A."/>
            <person name="Ahrendt S.R."/>
            <person name="Lipzen A."/>
            <person name="Sullivan W."/>
            <person name="Andreopoulos W.B."/>
            <person name="Clum A."/>
            <person name="Lindquist E."/>
            <person name="Daum C."/>
            <person name="Ramamoorthy G.K."/>
            <person name="Gryganskyi A."/>
            <person name="Culley D."/>
            <person name="Magnuson J.K."/>
            <person name="James T.Y."/>
            <person name="O'Malley M.A."/>
            <person name="Stajich J.E."/>
            <person name="Spatafora J.W."/>
            <person name="Visel A."/>
            <person name="Grigoriev I.V."/>
        </authorList>
    </citation>
    <scope>NUCLEOTIDE SEQUENCE [LARGE SCALE GENOMIC DNA]</scope>
    <source>
        <strain evidence="2 3">62-1032</strain>
    </source>
</reference>
<dbReference type="PANTHER" id="PTHR45691:SF6">
    <property type="entry name" value="PROTEIN DIAPHANOUS"/>
    <property type="match status" value="1"/>
</dbReference>
<organism evidence="2 3">
    <name type="scientific">Leucosporidium creatinivorum</name>
    <dbReference type="NCBI Taxonomy" id="106004"/>
    <lineage>
        <taxon>Eukaryota</taxon>
        <taxon>Fungi</taxon>
        <taxon>Dikarya</taxon>
        <taxon>Basidiomycota</taxon>
        <taxon>Pucciniomycotina</taxon>
        <taxon>Microbotryomycetes</taxon>
        <taxon>Leucosporidiales</taxon>
        <taxon>Leucosporidium</taxon>
    </lineage>
</organism>
<feature type="region of interest" description="Disordered" evidence="1">
    <location>
        <begin position="404"/>
        <end position="564"/>
    </location>
</feature>
<gene>
    <name evidence="2" type="ORF">BCR35DRAFT_352539</name>
</gene>
<feature type="compositionally biased region" description="Acidic residues" evidence="1">
    <location>
        <begin position="483"/>
        <end position="493"/>
    </location>
</feature>
<dbReference type="InterPro" id="IPR051412">
    <property type="entry name" value="Formin_Homology_Diaphanous_sf"/>
</dbReference>
<keyword evidence="3" id="KW-1185">Reference proteome</keyword>
<feature type="compositionally biased region" description="Basic residues" evidence="1">
    <location>
        <begin position="654"/>
        <end position="664"/>
    </location>
</feature>
<feature type="region of interest" description="Disordered" evidence="1">
    <location>
        <begin position="271"/>
        <end position="320"/>
    </location>
</feature>
<dbReference type="AlphaFoldDB" id="A0A1Y2F8K1"/>
<accession>A0A1Y2F8K1</accession>
<feature type="compositionally biased region" description="Low complexity" evidence="1">
    <location>
        <begin position="584"/>
        <end position="598"/>
    </location>
</feature>
<dbReference type="GO" id="GO:0030041">
    <property type="term" value="P:actin filament polymerization"/>
    <property type="evidence" value="ECO:0007669"/>
    <property type="project" value="TreeGrafter"/>
</dbReference>
<dbReference type="GO" id="GO:0005884">
    <property type="term" value="C:actin filament"/>
    <property type="evidence" value="ECO:0007669"/>
    <property type="project" value="TreeGrafter"/>
</dbReference>